<dbReference type="InterPro" id="IPR043128">
    <property type="entry name" value="Rev_trsase/Diguanyl_cyclase"/>
</dbReference>
<evidence type="ECO:0000259" key="3">
    <source>
        <dbReference type="PROSITE" id="PS50887"/>
    </source>
</evidence>
<dbReference type="InterPro" id="IPR035919">
    <property type="entry name" value="EAL_sf"/>
</dbReference>
<gene>
    <name evidence="4" type="ORF">AWL63_23155</name>
</gene>
<feature type="transmembrane region" description="Helical" evidence="1">
    <location>
        <begin position="20"/>
        <end position="40"/>
    </location>
</feature>
<dbReference type="InterPro" id="IPR001633">
    <property type="entry name" value="EAL_dom"/>
</dbReference>
<feature type="transmembrane region" description="Helical" evidence="1">
    <location>
        <begin position="60"/>
        <end position="78"/>
    </location>
</feature>
<dbReference type="PANTHER" id="PTHR44757:SF2">
    <property type="entry name" value="BIOFILM ARCHITECTURE MAINTENANCE PROTEIN MBAA"/>
    <property type="match status" value="1"/>
</dbReference>
<dbReference type="Pfam" id="PF00990">
    <property type="entry name" value="GGDEF"/>
    <property type="match status" value="1"/>
</dbReference>
<organism evidence="4 5">
    <name type="scientific">Sphingomonas panacis</name>
    <dbReference type="NCBI Taxonomy" id="1560345"/>
    <lineage>
        <taxon>Bacteria</taxon>
        <taxon>Pseudomonadati</taxon>
        <taxon>Pseudomonadota</taxon>
        <taxon>Alphaproteobacteria</taxon>
        <taxon>Sphingomonadales</taxon>
        <taxon>Sphingomonadaceae</taxon>
        <taxon>Sphingomonas</taxon>
    </lineage>
</organism>
<dbReference type="Gene3D" id="3.20.20.450">
    <property type="entry name" value="EAL domain"/>
    <property type="match status" value="1"/>
</dbReference>
<geneLocation type="plasmid" evidence="5"/>
<name>A0A1B3ZI38_9SPHN</name>
<dbReference type="Proteomes" id="UP000094256">
    <property type="component" value="Plasmid unnamed"/>
</dbReference>
<dbReference type="InterPro" id="IPR000160">
    <property type="entry name" value="GGDEF_dom"/>
</dbReference>
<dbReference type="CDD" id="cd01948">
    <property type="entry name" value="EAL"/>
    <property type="match status" value="1"/>
</dbReference>
<dbReference type="EMBL" id="CP014169">
    <property type="protein sequence ID" value="AOH87085.1"/>
    <property type="molecule type" value="Genomic_DNA"/>
</dbReference>
<evidence type="ECO:0000259" key="2">
    <source>
        <dbReference type="PROSITE" id="PS50883"/>
    </source>
</evidence>
<dbReference type="CDD" id="cd01949">
    <property type="entry name" value="GGDEF"/>
    <property type="match status" value="1"/>
</dbReference>
<reference evidence="4 5" key="1">
    <citation type="submission" date="2016-01" db="EMBL/GenBank/DDBJ databases">
        <title>Complete genome and mega plasmid sequence of Sphingomonas panacis DCY99 elicits systemic resistance in rice to Xanthomonas oryzae.</title>
        <authorList>
            <person name="Kim Y.J."/>
            <person name="Yang D.C."/>
            <person name="Sing P."/>
        </authorList>
    </citation>
    <scope>NUCLEOTIDE SEQUENCE [LARGE SCALE GENOMIC DNA]</scope>
    <source>
        <strain evidence="4 5">DCY99</strain>
        <plasmid evidence="5">Plasmid</plasmid>
    </source>
</reference>
<dbReference type="SMART" id="SM00052">
    <property type="entry name" value="EAL"/>
    <property type="match status" value="1"/>
</dbReference>
<dbReference type="SMART" id="SM00267">
    <property type="entry name" value="GGDEF"/>
    <property type="match status" value="1"/>
</dbReference>
<evidence type="ECO:0000313" key="4">
    <source>
        <dbReference type="EMBL" id="AOH87085.1"/>
    </source>
</evidence>
<evidence type="ECO:0000256" key="1">
    <source>
        <dbReference type="SAM" id="Phobius"/>
    </source>
</evidence>
<sequence length="531" mass="57908">MNWHRLRSFVIRHRVTIGDLSLLTAVLASGAYIAFDVDIFMQEGQLTPRGAVIELDEMAILGALLAIGLLIFGWRRYAEQKREVKRRMAAEAHARTLAYQDVLTGLPNRRQFDDALVAALAAPPRAGGAHALYLLDLNGFKQVNDVHGHGAGDEVLVVVGQRLRGVMRDGDMIARFGGDEFAILAHHLAGPEAASNVALRVIEALKEPITGGDGRHHIGAGIGIALLPADATTPIEALRKADVALYRAKAERRSAMRFFEEQMDYRIHERVQMEQALRDAMESGSIETVFQPSFDLRDHSIVGFEALPRWHHPEQGDIPPERFIAIAENAGLIHELAESLLRRACLAAVQWPVHVRLSIDIFPLQLRDELLAARVVRVLHETGLAAERLEVEITESALVADLEAARVTLGALRGAGVRIALDNFGTGYSSLYHLRNFKLDKIKIDRSLIDAMGDERESAVIVNAMIGLGHGLGVTVAADGIDFGTQERSLLGTGCEQGQGALLSGPVSAGETLAFFGTAPIRSANHQWGRD</sequence>
<dbReference type="PROSITE" id="PS50887">
    <property type="entry name" value="GGDEF"/>
    <property type="match status" value="1"/>
</dbReference>
<dbReference type="PANTHER" id="PTHR44757">
    <property type="entry name" value="DIGUANYLATE CYCLASE DGCP"/>
    <property type="match status" value="1"/>
</dbReference>
<evidence type="ECO:0008006" key="6">
    <source>
        <dbReference type="Google" id="ProtNLM"/>
    </source>
</evidence>
<dbReference type="AlphaFoldDB" id="A0A1B3ZI38"/>
<keyword evidence="1" id="KW-0472">Membrane</keyword>
<feature type="domain" description="EAL" evidence="2">
    <location>
        <begin position="270"/>
        <end position="520"/>
    </location>
</feature>
<dbReference type="SUPFAM" id="SSF55073">
    <property type="entry name" value="Nucleotide cyclase"/>
    <property type="match status" value="1"/>
</dbReference>
<dbReference type="InterPro" id="IPR052155">
    <property type="entry name" value="Biofilm_reg_signaling"/>
</dbReference>
<evidence type="ECO:0000313" key="5">
    <source>
        <dbReference type="Proteomes" id="UP000094256"/>
    </source>
</evidence>
<accession>A0A1B3ZI38</accession>
<protein>
    <recommendedName>
        <fullName evidence="6">Diguanylate cyclase</fullName>
    </recommendedName>
</protein>
<keyword evidence="5" id="KW-1185">Reference proteome</keyword>
<dbReference type="SUPFAM" id="SSF141868">
    <property type="entry name" value="EAL domain-like"/>
    <property type="match status" value="1"/>
</dbReference>
<keyword evidence="4" id="KW-0614">Plasmid</keyword>
<dbReference type="InterPro" id="IPR029787">
    <property type="entry name" value="Nucleotide_cyclase"/>
</dbReference>
<dbReference type="Gene3D" id="3.30.70.270">
    <property type="match status" value="1"/>
</dbReference>
<dbReference type="PROSITE" id="PS50883">
    <property type="entry name" value="EAL"/>
    <property type="match status" value="1"/>
</dbReference>
<dbReference type="OrthoDB" id="9814202at2"/>
<dbReference type="RefSeq" id="WP_069207655.1">
    <property type="nucleotide sequence ID" value="NZ_CP014169.1"/>
</dbReference>
<dbReference type="KEGG" id="span:AWL63_23155"/>
<dbReference type="Pfam" id="PF00563">
    <property type="entry name" value="EAL"/>
    <property type="match status" value="1"/>
</dbReference>
<proteinExistence type="predicted"/>
<dbReference type="NCBIfam" id="TIGR00254">
    <property type="entry name" value="GGDEF"/>
    <property type="match status" value="1"/>
</dbReference>
<keyword evidence="1" id="KW-1133">Transmembrane helix</keyword>
<keyword evidence="1" id="KW-0812">Transmembrane</keyword>
<feature type="domain" description="GGDEF" evidence="3">
    <location>
        <begin position="128"/>
        <end position="261"/>
    </location>
</feature>